<evidence type="ECO:0000313" key="1">
    <source>
        <dbReference type="EMBL" id="ABY26834.1"/>
    </source>
</evidence>
<reference evidence="2" key="4">
    <citation type="journal article" date="2016" name="Mol. Biol. Evol.">
        <title>Ginkgo and Welwitschia Mitogenomes Reveal Extreme Contrasts in Gymnosperm Mitochondrial Evolution.</title>
        <authorList>
            <person name="Guo W."/>
            <person name="Grewe F."/>
            <person name="Fan W."/>
            <person name="Young G.J."/>
            <person name="Knoop V."/>
            <person name="Palmer J.D."/>
            <person name="Mower J.P."/>
        </authorList>
    </citation>
    <scope>NUCLEOTIDE SEQUENCE</scope>
</reference>
<dbReference type="EMBL" id="AP009568">
    <property type="protein sequence ID" value="BAH11179.1"/>
    <property type="molecule type" value="Genomic_DNA"/>
</dbReference>
<dbReference type="EMBL" id="EU342371">
    <property type="protein sequence ID" value="ABY26839.1"/>
    <property type="molecule type" value="Genomic_DNA"/>
</dbReference>
<reference evidence="1" key="2">
    <citation type="journal article" date="2008" name="BMC Evol. Biol.">
        <title>The complete plastid genome sequence of Welwitschia mirabilis: an unusually compact plastome with accelerated divergence rates.</title>
        <authorList>
            <person name="McCoy S.R."/>
            <person name="Kuehl J.V."/>
            <person name="Boore J.L."/>
            <person name="Raubeson L.A."/>
        </authorList>
    </citation>
    <scope>NUCLEOTIDE SEQUENCE [LARGE SCALE GENOMIC DNA]</scope>
</reference>
<name>B2Y204_WELMI</name>
<sequence>MAVPKKRKSKSQNKKKFWKKKTIKFISKILSNSSFFESFIQVGNTS</sequence>
<dbReference type="EMBL" id="KT347148">
    <property type="protein sequence ID" value="AMA21034.1"/>
    <property type="molecule type" value="Genomic_DNA"/>
</dbReference>
<proteinExistence type="predicted"/>
<keyword evidence="1" id="KW-0687">Ribonucleoprotein</keyword>
<keyword evidence="1" id="KW-0689">Ribosomal protein</keyword>
<keyword evidence="1" id="KW-0934">Plastid</keyword>
<reference evidence="3" key="1">
    <citation type="submission" date="2007-12" db="EMBL/GenBank/DDBJ databases">
        <authorList>
            <person name="Wu C."/>
            <person name="Chaw S."/>
        </authorList>
    </citation>
    <scope>NUCLEOTIDE SEQUENCE</scope>
</reference>
<dbReference type="GeneID" id="6276265"/>
<dbReference type="GO" id="GO:0005840">
    <property type="term" value="C:ribosome"/>
    <property type="evidence" value="ECO:0007669"/>
    <property type="project" value="UniProtKB-KW"/>
</dbReference>
<dbReference type="RefSeq" id="YP_001876621.1">
    <property type="nucleotide sequence ID" value="NC_010654.1"/>
</dbReference>
<evidence type="ECO:0000313" key="3">
    <source>
        <dbReference type="EMBL" id="BAH11179.1"/>
    </source>
</evidence>
<dbReference type="EMBL" id="AP009568">
    <property type="protein sequence ID" value="BAH11184.1"/>
    <property type="molecule type" value="Genomic_DNA"/>
</dbReference>
<dbReference type="GeneID" id="6276193"/>
<geneLocation type="plastid" evidence="1"/>
<dbReference type="EMBL" id="KT347148">
    <property type="protein sequence ID" value="AMA21037.1"/>
    <property type="molecule type" value="Genomic_DNA"/>
</dbReference>
<evidence type="ECO:0000313" key="2">
    <source>
        <dbReference type="EMBL" id="AMA21034.1"/>
    </source>
</evidence>
<reference evidence="3" key="3">
    <citation type="journal article" date="2009" name="Mol. Phylogenet. Evol.">
        <title>Evolution of reduced and compact chloroplast genomes (cpDNAs) in gnetophytes: Selection toward a lower-cost strategy.</title>
        <authorList>
            <person name="Wu C.-S."/>
            <person name="Lai Y.-T."/>
            <person name="Lin C.-P."/>
            <person name="Wang Y.-N."/>
            <person name="Chaw S.-M."/>
        </authorList>
    </citation>
    <scope>NUCLEOTIDE SEQUENCE [LARGE SCALE GENOMIC DNA]</scope>
</reference>
<accession>B2Y204</accession>
<dbReference type="EMBL" id="EU342371">
    <property type="protein sequence ID" value="ABY26834.1"/>
    <property type="molecule type" value="Genomic_DNA"/>
</dbReference>
<gene>
    <name evidence="1" type="primary">rpl32</name>
</gene>
<dbReference type="AlphaFoldDB" id="B2Y204"/>
<protein>
    <submittedName>
        <fullName evidence="1">Ribosomal protein L32</fullName>
    </submittedName>
</protein>
<keyword evidence="1" id="KW-0150">Chloroplast</keyword>
<organism evidence="1">
    <name type="scientific">Welwitschia mirabilis</name>
    <name type="common">Tree tumbo</name>
    <name type="synonym">Welwitschia bainesii</name>
    <dbReference type="NCBI Taxonomy" id="3377"/>
    <lineage>
        <taxon>Eukaryota</taxon>
        <taxon>Viridiplantae</taxon>
        <taxon>Streptophyta</taxon>
        <taxon>Embryophyta</taxon>
        <taxon>Tracheophyta</taxon>
        <taxon>Spermatophyta</taxon>
        <taxon>Gnetopsida</taxon>
        <taxon>Gnetidae</taxon>
        <taxon>Welwitschiales</taxon>
        <taxon>Welwitschiaceae</taxon>
        <taxon>Welwitschia</taxon>
    </lineage>
</organism>
<dbReference type="RefSeq" id="YP_001876626.1">
    <property type="nucleotide sequence ID" value="NC_010654.1"/>
</dbReference>